<comment type="caution">
    <text evidence="15">The sequence shown here is derived from an EMBL/GenBank/DDBJ whole genome shotgun (WGS) entry which is preliminary data.</text>
</comment>
<keyword evidence="7" id="KW-0547">Nucleotide-binding</keyword>
<keyword evidence="5 13" id="KW-0812">Transmembrane</keyword>
<dbReference type="Pfam" id="PF04265">
    <property type="entry name" value="TPK_B1_binding"/>
    <property type="match status" value="1"/>
</dbReference>
<dbReference type="Gene3D" id="3.40.50.10240">
    <property type="entry name" value="Thiamin pyrophosphokinase, catalytic domain"/>
    <property type="match status" value="1"/>
</dbReference>
<keyword evidence="8" id="KW-0418">Kinase</keyword>
<evidence type="ECO:0000256" key="2">
    <source>
        <dbReference type="ARBA" id="ARBA00006375"/>
    </source>
</evidence>
<dbReference type="Gene3D" id="1.50.40.10">
    <property type="entry name" value="Mitochondrial carrier domain"/>
    <property type="match status" value="1"/>
</dbReference>
<feature type="domain" description="Thiamin pyrophosphokinase thiamin-binding" evidence="14">
    <location>
        <begin position="649"/>
        <end position="733"/>
    </location>
</feature>
<dbReference type="SUPFAM" id="SSF63999">
    <property type="entry name" value="Thiamin pyrophosphokinase, catalytic domain"/>
    <property type="match status" value="1"/>
</dbReference>
<dbReference type="GO" id="GO:0016301">
    <property type="term" value="F:kinase activity"/>
    <property type="evidence" value="ECO:0007669"/>
    <property type="project" value="UniProtKB-KW"/>
</dbReference>
<keyword evidence="9" id="KW-0999">Mitochondrion inner membrane</keyword>
<dbReference type="GO" id="GO:0009229">
    <property type="term" value="P:thiamine diphosphate biosynthetic process"/>
    <property type="evidence" value="ECO:0007669"/>
    <property type="project" value="InterPro"/>
</dbReference>
<evidence type="ECO:0000256" key="9">
    <source>
        <dbReference type="ARBA" id="ARBA00022792"/>
    </source>
</evidence>
<gene>
    <name evidence="15" type="ORF">GQ26_0400800</name>
</gene>
<sequence length="749" mass="82594">MAGNDGSIYEAGLDAFELYHKYEYPERPKPNVNWKTAALRGPALPALGHAVAGAAGSAVSNIATYPLKLIVTRLQMQRLAARKRELTSDSKETNKPTGYASVQDAAQKIYVTEGGIRGFFTGVGDDTWKTIADSFLFFLAYTILRERRLNSKLSNNGKKRAVLPILDELAIGILAGAFSKLWTTPLANIVIRKQTAALDDQSQPTSTKEVAARIKDEKGLIGFWSGYSETLVLTLNPSITFFLNELLRYLLLPRQKRKNPSATVTFLLAAISRAVASAITYPVSLAKTRAQADSSLSQGKKPSNAFACNLFTSLQTIAVEEGIGALYDGLFGEVFKGFISHGITMLTKDAVHSTIVQIYYILLILIKKYPSPEELIVRARLQAEEYAEVAREGAKEIAESVKDSVSSVTSPNVSVDMSSNAPPEYSPFEETNELAEIVESDMEWHPASIFRTDVIPTTPFAILILNQPINENAFDAVRRHACYTLLADGGANRYYDLMKSRNIENIDLPSCILGDLDSIHPHVLAHYKSHHVPILHDPDEYSTDFTKCIRFLRAHAHAILSQENPTVGMGDNHDLYMTSHPTPASATGKKGQLDIVVLGGLGGRVDQGFSQAHHLYAAYEEKRKEASTSQAGDLYLLSEESLSFILPPGKNVIHTPFTHQQRPDYQTQNEGKEIFSENVGIIPLSGPTLISLKGFEWDVTDWRTEIGGQLSTSNHIRADKLEVHVDVDTNRAVLFTVELGDRFKRVVLS</sequence>
<evidence type="ECO:0000256" key="8">
    <source>
        <dbReference type="ARBA" id="ARBA00022777"/>
    </source>
</evidence>
<dbReference type="SUPFAM" id="SSF103506">
    <property type="entry name" value="Mitochondrial carrier"/>
    <property type="match status" value="1"/>
</dbReference>
<keyword evidence="10" id="KW-0067">ATP-binding</keyword>
<evidence type="ECO:0000256" key="3">
    <source>
        <dbReference type="ARBA" id="ARBA00022448"/>
    </source>
</evidence>
<dbReference type="InterPro" id="IPR052217">
    <property type="entry name" value="Mito/Peroxisomal_Carrier"/>
</dbReference>
<dbReference type="InterPro" id="IPR023395">
    <property type="entry name" value="MCP_dom_sf"/>
</dbReference>
<dbReference type="GO" id="GO:0004788">
    <property type="term" value="F:thiamine diphosphokinase activity"/>
    <property type="evidence" value="ECO:0007669"/>
    <property type="project" value="InterPro"/>
</dbReference>
<dbReference type="Pfam" id="PF00153">
    <property type="entry name" value="Mito_carr"/>
    <property type="match status" value="3"/>
</dbReference>
<organism evidence="15">
    <name type="scientific">Talaromyces marneffei PM1</name>
    <dbReference type="NCBI Taxonomy" id="1077442"/>
    <lineage>
        <taxon>Eukaryota</taxon>
        <taxon>Fungi</taxon>
        <taxon>Dikarya</taxon>
        <taxon>Ascomycota</taxon>
        <taxon>Pezizomycotina</taxon>
        <taxon>Eurotiomycetes</taxon>
        <taxon>Eurotiomycetidae</taxon>
        <taxon>Eurotiales</taxon>
        <taxon>Trichocomaceae</taxon>
        <taxon>Talaromyces</taxon>
        <taxon>Talaromyces sect. Talaromyces</taxon>
    </lineage>
</organism>
<proteinExistence type="inferred from homology"/>
<protein>
    <submittedName>
        <fullName evidence="15">Peroxisomal adenine nucleotide transporter 1</fullName>
    </submittedName>
</protein>
<accession>A0A093UYW0</accession>
<dbReference type="HOGENOM" id="CLU_371380_0_0_1"/>
<dbReference type="GO" id="GO:0005524">
    <property type="term" value="F:ATP binding"/>
    <property type="evidence" value="ECO:0007669"/>
    <property type="project" value="UniProtKB-KW"/>
</dbReference>
<dbReference type="PANTHER" id="PTHR45939">
    <property type="entry name" value="PEROXISOMAL MEMBRANE PROTEIN PMP34-RELATED"/>
    <property type="match status" value="1"/>
</dbReference>
<dbReference type="NCBIfam" id="TIGR01378">
    <property type="entry name" value="thi_PPkinase"/>
    <property type="match status" value="1"/>
</dbReference>
<evidence type="ECO:0000259" key="14">
    <source>
        <dbReference type="SMART" id="SM00983"/>
    </source>
</evidence>
<dbReference type="GO" id="GO:0006772">
    <property type="term" value="P:thiamine metabolic process"/>
    <property type="evidence" value="ECO:0007669"/>
    <property type="project" value="InterPro"/>
</dbReference>
<dbReference type="InterPro" id="IPR006282">
    <property type="entry name" value="Thi_PPkinase"/>
</dbReference>
<keyword evidence="12 13" id="KW-0472">Membrane</keyword>
<evidence type="ECO:0000256" key="10">
    <source>
        <dbReference type="ARBA" id="ARBA00022840"/>
    </source>
</evidence>
<keyword evidence="9" id="KW-0496">Mitochondrion</keyword>
<evidence type="ECO:0000256" key="6">
    <source>
        <dbReference type="ARBA" id="ARBA00022737"/>
    </source>
</evidence>
<evidence type="ECO:0000256" key="12">
    <source>
        <dbReference type="ARBA" id="ARBA00023136"/>
    </source>
</evidence>
<name>A0A093UYW0_TALMA</name>
<dbReference type="EMBL" id="JPOX01000040">
    <property type="protein sequence ID" value="KFX42915.1"/>
    <property type="molecule type" value="Genomic_DNA"/>
</dbReference>
<evidence type="ECO:0000313" key="15">
    <source>
        <dbReference type="EMBL" id="KFX42914.1"/>
    </source>
</evidence>
<dbReference type="GO" id="GO:0030975">
    <property type="term" value="F:thiamine binding"/>
    <property type="evidence" value="ECO:0007669"/>
    <property type="project" value="InterPro"/>
</dbReference>
<reference evidence="15" key="1">
    <citation type="journal article" date="2014" name="PLoS Genet.">
        <title>Signature Gene Expression Reveals Novel Clues to the Molecular Mechanisms of Dimorphic Transition in Penicillium marneffei.</title>
        <authorList>
            <person name="Yang E."/>
            <person name="Wang G."/>
            <person name="Cai J."/>
            <person name="Woo P.C."/>
            <person name="Lau S.K."/>
            <person name="Yuen K.-Y."/>
            <person name="Chow W.-N."/>
            <person name="Lin X."/>
        </authorList>
    </citation>
    <scope>NUCLEOTIDE SEQUENCE [LARGE SCALE GENOMIC DNA]</scope>
    <source>
        <strain evidence="15">PM1</strain>
    </source>
</reference>
<comment type="subcellular location">
    <subcellularLocation>
        <location evidence="1">Membrane</location>
        <topology evidence="1">Multi-pass membrane protein</topology>
    </subcellularLocation>
</comment>
<evidence type="ECO:0000256" key="11">
    <source>
        <dbReference type="ARBA" id="ARBA00022989"/>
    </source>
</evidence>
<dbReference type="InterPro" id="IPR007373">
    <property type="entry name" value="Thiamin_PyroPKinase_B1-bd"/>
</dbReference>
<dbReference type="EMBL" id="JPOX01000040">
    <property type="protein sequence ID" value="KFX42914.1"/>
    <property type="molecule type" value="Genomic_DNA"/>
</dbReference>
<keyword evidence="11" id="KW-1133">Transmembrane helix</keyword>
<dbReference type="SMART" id="SM00983">
    <property type="entry name" value="TPK_B1_binding"/>
    <property type="match status" value="1"/>
</dbReference>
<evidence type="ECO:0000256" key="13">
    <source>
        <dbReference type="PROSITE-ProRule" id="PRU00282"/>
    </source>
</evidence>
<dbReference type="InterPro" id="IPR036759">
    <property type="entry name" value="TPK_catalytic_sf"/>
</dbReference>
<dbReference type="AlphaFoldDB" id="A0A093UYW0"/>
<feature type="repeat" description="Solcar" evidence="13">
    <location>
        <begin position="260"/>
        <end position="354"/>
    </location>
</feature>
<evidence type="ECO:0000256" key="1">
    <source>
        <dbReference type="ARBA" id="ARBA00004141"/>
    </source>
</evidence>
<dbReference type="Pfam" id="PF04263">
    <property type="entry name" value="TPK_catalytic"/>
    <property type="match status" value="1"/>
</dbReference>
<comment type="similarity">
    <text evidence="2">Belongs to the mitochondrial carrier (TC 2.A.29) family.</text>
</comment>
<dbReference type="InterPro" id="IPR036371">
    <property type="entry name" value="TPK_B1-bd_sf"/>
</dbReference>
<evidence type="ECO:0000256" key="7">
    <source>
        <dbReference type="ARBA" id="ARBA00022741"/>
    </source>
</evidence>
<dbReference type="GO" id="GO:0015217">
    <property type="term" value="F:ADP transmembrane transporter activity"/>
    <property type="evidence" value="ECO:0007669"/>
    <property type="project" value="TreeGrafter"/>
</dbReference>
<keyword evidence="6" id="KW-0677">Repeat</keyword>
<keyword evidence="4" id="KW-0808">Transferase</keyword>
<feature type="repeat" description="Solcar" evidence="13">
    <location>
        <begin position="163"/>
        <end position="250"/>
    </location>
</feature>
<dbReference type="PROSITE" id="PS50920">
    <property type="entry name" value="SOLCAR"/>
    <property type="match status" value="3"/>
</dbReference>
<dbReference type="InterPro" id="IPR018108">
    <property type="entry name" value="MCP_transmembrane"/>
</dbReference>
<feature type="repeat" description="Solcar" evidence="13">
    <location>
        <begin position="44"/>
        <end position="147"/>
    </location>
</feature>
<evidence type="ECO:0000256" key="4">
    <source>
        <dbReference type="ARBA" id="ARBA00022679"/>
    </source>
</evidence>
<keyword evidence="3" id="KW-0813">Transport</keyword>
<dbReference type="PANTHER" id="PTHR45939:SF2">
    <property type="entry name" value="CARRIER PROTEIN, PUTATIVE (AFU_ORTHOLOGUE AFUA_2G13870)-RELATED"/>
    <property type="match status" value="1"/>
</dbReference>
<dbReference type="GO" id="GO:0016020">
    <property type="term" value="C:membrane"/>
    <property type="evidence" value="ECO:0007669"/>
    <property type="project" value="UniProtKB-SubCell"/>
</dbReference>
<dbReference type="CDD" id="cd07995">
    <property type="entry name" value="TPK"/>
    <property type="match status" value="1"/>
</dbReference>
<evidence type="ECO:0000256" key="5">
    <source>
        <dbReference type="ARBA" id="ARBA00022692"/>
    </source>
</evidence>
<dbReference type="InterPro" id="IPR007371">
    <property type="entry name" value="TPK_catalytic"/>
</dbReference>
<dbReference type="SUPFAM" id="SSF63862">
    <property type="entry name" value="Thiamin pyrophosphokinase, substrate-binding domain"/>
    <property type="match status" value="1"/>
</dbReference>